<protein>
    <submittedName>
        <fullName evidence="2">Uncharacterized protein</fullName>
    </submittedName>
</protein>
<evidence type="ECO:0000313" key="3">
    <source>
        <dbReference type="Proteomes" id="UP000799771"/>
    </source>
</evidence>
<dbReference type="RefSeq" id="XP_033525895.1">
    <property type="nucleotide sequence ID" value="XM_033670252.1"/>
</dbReference>
<reference evidence="2" key="1">
    <citation type="journal article" date="2020" name="Stud. Mycol.">
        <title>101 Dothideomycetes genomes: a test case for predicting lifestyles and emergence of pathogens.</title>
        <authorList>
            <person name="Haridas S."/>
            <person name="Albert R."/>
            <person name="Binder M."/>
            <person name="Bloem J."/>
            <person name="Labutti K."/>
            <person name="Salamov A."/>
            <person name="Andreopoulos B."/>
            <person name="Baker S."/>
            <person name="Barry K."/>
            <person name="Bills G."/>
            <person name="Bluhm B."/>
            <person name="Cannon C."/>
            <person name="Castanera R."/>
            <person name="Culley D."/>
            <person name="Daum C."/>
            <person name="Ezra D."/>
            <person name="Gonzalez J."/>
            <person name="Henrissat B."/>
            <person name="Kuo A."/>
            <person name="Liang C."/>
            <person name="Lipzen A."/>
            <person name="Lutzoni F."/>
            <person name="Magnuson J."/>
            <person name="Mondo S."/>
            <person name="Nolan M."/>
            <person name="Ohm R."/>
            <person name="Pangilinan J."/>
            <person name="Park H.-J."/>
            <person name="Ramirez L."/>
            <person name="Alfaro M."/>
            <person name="Sun H."/>
            <person name="Tritt A."/>
            <person name="Yoshinaga Y."/>
            <person name="Zwiers L.-H."/>
            <person name="Turgeon B."/>
            <person name="Goodwin S."/>
            <person name="Spatafora J."/>
            <person name="Crous P."/>
            <person name="Grigoriev I."/>
        </authorList>
    </citation>
    <scope>NUCLEOTIDE SEQUENCE</scope>
    <source>
        <strain evidence="2">CBS 119687</strain>
    </source>
</reference>
<accession>A0A6A6AK70</accession>
<proteinExistence type="predicted"/>
<name>A0A6A6AK70_9PLEO</name>
<dbReference type="GeneID" id="54410684"/>
<feature type="compositionally biased region" description="Low complexity" evidence="1">
    <location>
        <begin position="109"/>
        <end position="123"/>
    </location>
</feature>
<evidence type="ECO:0000313" key="2">
    <source>
        <dbReference type="EMBL" id="KAF2131508.1"/>
    </source>
</evidence>
<dbReference type="AlphaFoldDB" id="A0A6A6AK70"/>
<keyword evidence="3" id="KW-1185">Reference proteome</keyword>
<sequence>MSSVLSSAAASATASSCSTADFTQFPTQDVACAVGSTQGIPSNTSDVLKSCCKSAPVESFNGECGWYCLSVDQAVADLLSCFMEGGVSSSSVFCNSNNTATATSKPDKTGSATASGTGSSTGAEESKGAAPAVFAPQGVSKTGLGVLAMIVVSTFAGALL</sequence>
<organism evidence="2 3">
    <name type="scientific">Dothidotthia symphoricarpi CBS 119687</name>
    <dbReference type="NCBI Taxonomy" id="1392245"/>
    <lineage>
        <taxon>Eukaryota</taxon>
        <taxon>Fungi</taxon>
        <taxon>Dikarya</taxon>
        <taxon>Ascomycota</taxon>
        <taxon>Pezizomycotina</taxon>
        <taxon>Dothideomycetes</taxon>
        <taxon>Pleosporomycetidae</taxon>
        <taxon>Pleosporales</taxon>
        <taxon>Dothidotthiaceae</taxon>
        <taxon>Dothidotthia</taxon>
    </lineage>
</organism>
<evidence type="ECO:0000256" key="1">
    <source>
        <dbReference type="SAM" id="MobiDB-lite"/>
    </source>
</evidence>
<dbReference type="EMBL" id="ML977502">
    <property type="protein sequence ID" value="KAF2131508.1"/>
    <property type="molecule type" value="Genomic_DNA"/>
</dbReference>
<dbReference type="Proteomes" id="UP000799771">
    <property type="component" value="Unassembled WGS sequence"/>
</dbReference>
<feature type="region of interest" description="Disordered" evidence="1">
    <location>
        <begin position="100"/>
        <end position="127"/>
    </location>
</feature>
<dbReference type="OrthoDB" id="3520229at2759"/>
<gene>
    <name evidence="2" type="ORF">P153DRAFT_383608</name>
</gene>